<dbReference type="Proteomes" id="UP000190037">
    <property type="component" value="Unassembled WGS sequence"/>
</dbReference>
<protein>
    <submittedName>
        <fullName evidence="2">Uncharacterized protein</fullName>
    </submittedName>
</protein>
<evidence type="ECO:0000313" key="3">
    <source>
        <dbReference type="Proteomes" id="UP000190037"/>
    </source>
</evidence>
<name>A0A1T3NSZ9_9ACTN</name>
<keyword evidence="3" id="KW-1185">Reference proteome</keyword>
<dbReference type="EMBL" id="MWQN01000001">
    <property type="protein sequence ID" value="OPC79938.1"/>
    <property type="molecule type" value="Genomic_DNA"/>
</dbReference>
<proteinExistence type="predicted"/>
<dbReference type="STRING" id="159449.B4N89_02350"/>
<gene>
    <name evidence="2" type="ORF">B4N89_02350</name>
</gene>
<reference evidence="2 3" key="1">
    <citation type="submission" date="2017-03" db="EMBL/GenBank/DDBJ databases">
        <title>Draft genome sequence of Streptomyces scabrisporus NF3, endophyte isolated from Amphipterygium adstringens.</title>
        <authorList>
            <person name="Vazquez M."/>
            <person name="Ceapa C.D."/>
            <person name="Rodriguez Luna D."/>
            <person name="Sanchez Esquivel S."/>
        </authorList>
    </citation>
    <scope>NUCLEOTIDE SEQUENCE [LARGE SCALE GENOMIC DNA]</scope>
    <source>
        <strain evidence="2 3">NF3</strain>
    </source>
</reference>
<evidence type="ECO:0000256" key="1">
    <source>
        <dbReference type="SAM" id="MobiDB-lite"/>
    </source>
</evidence>
<accession>A0A1T3NSZ9</accession>
<dbReference type="RefSeq" id="WP_078974205.1">
    <property type="nucleotide sequence ID" value="NZ_MWQN01000001.1"/>
</dbReference>
<dbReference type="AlphaFoldDB" id="A0A1T3NSZ9"/>
<feature type="region of interest" description="Disordered" evidence="1">
    <location>
        <begin position="167"/>
        <end position="233"/>
    </location>
</feature>
<sequence length="233" mass="24139">MYCTVDQARAAGATGSDAEVIAAITAAADRVDRHTREWWETRSATVAASVLADGLTLLPRRVQTVTAVVALLDHTPDTPIPATAYRVTSSAVLGHVDALHLGCGAHGGWDDLVAGAESWNGGWAGLLGRWSAERVEVTGTWGWVSPPSAVAEATALVAAWIQQQARTGQVDPEAPAGSPGLDVDDEGNNVRITAAKPSTEDGDAPGLRPPTGSPAADALLRPYLRSGPRLEGV</sequence>
<organism evidence="2 3">
    <name type="scientific">Embleya scabrispora</name>
    <dbReference type="NCBI Taxonomy" id="159449"/>
    <lineage>
        <taxon>Bacteria</taxon>
        <taxon>Bacillati</taxon>
        <taxon>Actinomycetota</taxon>
        <taxon>Actinomycetes</taxon>
        <taxon>Kitasatosporales</taxon>
        <taxon>Streptomycetaceae</taxon>
        <taxon>Embleya</taxon>
    </lineage>
</organism>
<evidence type="ECO:0000313" key="2">
    <source>
        <dbReference type="EMBL" id="OPC79938.1"/>
    </source>
</evidence>
<comment type="caution">
    <text evidence="2">The sequence shown here is derived from an EMBL/GenBank/DDBJ whole genome shotgun (WGS) entry which is preliminary data.</text>
</comment>
<dbReference type="OrthoDB" id="4180027at2"/>